<dbReference type="Pfam" id="PF16054">
    <property type="entry name" value="TMEM72"/>
    <property type="match status" value="1"/>
</dbReference>
<evidence type="ECO:0000256" key="2">
    <source>
        <dbReference type="SAM" id="Phobius"/>
    </source>
</evidence>
<dbReference type="EMBL" id="OX395130">
    <property type="protein sequence ID" value="CAI5774029.1"/>
    <property type="molecule type" value="Genomic_DNA"/>
</dbReference>
<dbReference type="PANTHER" id="PTHR28474:SF1">
    <property type="entry name" value="TRANSMEMBRANE PROTEIN 72"/>
    <property type="match status" value="1"/>
</dbReference>
<keyword evidence="2 3" id="KW-0812">Transmembrane</keyword>
<keyword evidence="2" id="KW-1133">Transmembrane helix</keyword>
<dbReference type="AlphaFoldDB" id="A0AA35KAZ7"/>
<evidence type="ECO:0000256" key="1">
    <source>
        <dbReference type="SAM" id="MobiDB-lite"/>
    </source>
</evidence>
<name>A0AA35KAZ7_9SAUR</name>
<feature type="transmembrane region" description="Helical" evidence="2">
    <location>
        <begin position="41"/>
        <end position="68"/>
    </location>
</feature>
<keyword evidence="4" id="KW-1185">Reference proteome</keyword>
<gene>
    <name evidence="3" type="ORF">PODLI_1B042466</name>
</gene>
<feature type="transmembrane region" description="Helical" evidence="2">
    <location>
        <begin position="113"/>
        <end position="130"/>
    </location>
</feature>
<sequence length="248" mass="27289">MKQAAFWNTLEYTCRLLGISTGAVLIGVGTDTLLLGQFKSLAVYLLVSGVAVSLCEAAYFAGLLLTTCCTPKTGSGMHTCWKHARRRGAFQKFLMYVLLSVACFLHPVIVWHVTIPGTMLVVTGFTYFLLSKQQKETRRPGEEQYTDSQSAAVAMTDAGDTEQTYTFPRGAPQGQCNSLLGFLRSFFKSCKKLDTVEASSSLPPTRRQVHFEEKVVNIILSVKESPEDQESLAEETTSDMAPILPPQL</sequence>
<dbReference type="PANTHER" id="PTHR28474">
    <property type="entry name" value="TRANSMEMBRANE PROTEIN 72"/>
    <property type="match status" value="1"/>
</dbReference>
<keyword evidence="2" id="KW-0472">Membrane</keyword>
<evidence type="ECO:0000313" key="3">
    <source>
        <dbReference type="EMBL" id="CAI5774029.1"/>
    </source>
</evidence>
<feature type="transmembrane region" description="Helical" evidence="2">
    <location>
        <begin position="12"/>
        <end position="35"/>
    </location>
</feature>
<accession>A0AA35KAZ7</accession>
<organism evidence="3 4">
    <name type="scientific">Podarcis lilfordi</name>
    <name type="common">Lilford's wall lizard</name>
    <dbReference type="NCBI Taxonomy" id="74358"/>
    <lineage>
        <taxon>Eukaryota</taxon>
        <taxon>Metazoa</taxon>
        <taxon>Chordata</taxon>
        <taxon>Craniata</taxon>
        <taxon>Vertebrata</taxon>
        <taxon>Euteleostomi</taxon>
        <taxon>Lepidosauria</taxon>
        <taxon>Squamata</taxon>
        <taxon>Bifurcata</taxon>
        <taxon>Unidentata</taxon>
        <taxon>Episquamata</taxon>
        <taxon>Laterata</taxon>
        <taxon>Lacertibaenia</taxon>
        <taxon>Lacertidae</taxon>
        <taxon>Podarcis</taxon>
    </lineage>
</organism>
<feature type="compositionally biased region" description="Acidic residues" evidence="1">
    <location>
        <begin position="227"/>
        <end position="237"/>
    </location>
</feature>
<evidence type="ECO:0000313" key="4">
    <source>
        <dbReference type="Proteomes" id="UP001178461"/>
    </source>
</evidence>
<dbReference type="InterPro" id="IPR032055">
    <property type="entry name" value="TMEM72"/>
</dbReference>
<protein>
    <submittedName>
        <fullName evidence="3">Transmembrane protein 72</fullName>
    </submittedName>
</protein>
<feature type="transmembrane region" description="Helical" evidence="2">
    <location>
        <begin position="89"/>
        <end position="107"/>
    </location>
</feature>
<reference evidence="3" key="1">
    <citation type="submission" date="2022-12" db="EMBL/GenBank/DDBJ databases">
        <authorList>
            <person name="Alioto T."/>
            <person name="Alioto T."/>
            <person name="Gomez Garrido J."/>
        </authorList>
    </citation>
    <scope>NUCLEOTIDE SEQUENCE</scope>
</reference>
<dbReference type="Proteomes" id="UP001178461">
    <property type="component" value="Chromosome 5"/>
</dbReference>
<proteinExistence type="predicted"/>
<feature type="region of interest" description="Disordered" evidence="1">
    <location>
        <begin position="226"/>
        <end position="248"/>
    </location>
</feature>